<evidence type="ECO:0000313" key="4">
    <source>
        <dbReference type="Proteomes" id="UP001500443"/>
    </source>
</evidence>
<keyword evidence="4" id="KW-1185">Reference proteome</keyword>
<keyword evidence="2" id="KW-0812">Transmembrane</keyword>
<evidence type="ECO:0000256" key="2">
    <source>
        <dbReference type="SAM" id="Phobius"/>
    </source>
</evidence>
<feature type="transmembrane region" description="Helical" evidence="2">
    <location>
        <begin position="86"/>
        <end position="108"/>
    </location>
</feature>
<evidence type="ECO:0000313" key="3">
    <source>
        <dbReference type="EMBL" id="GAA2132773.1"/>
    </source>
</evidence>
<reference evidence="3 4" key="1">
    <citation type="journal article" date="2019" name="Int. J. Syst. Evol. Microbiol.">
        <title>The Global Catalogue of Microorganisms (GCM) 10K type strain sequencing project: providing services to taxonomists for standard genome sequencing and annotation.</title>
        <authorList>
            <consortium name="The Broad Institute Genomics Platform"/>
            <consortium name="The Broad Institute Genome Sequencing Center for Infectious Disease"/>
            <person name="Wu L."/>
            <person name="Ma J."/>
        </authorList>
    </citation>
    <scope>NUCLEOTIDE SEQUENCE [LARGE SCALE GENOMIC DNA]</scope>
    <source>
        <strain evidence="3 4">JCM 15481</strain>
    </source>
</reference>
<sequence length="121" mass="13212">MLFGGQEGRGKPQEVSRRPNGVGKDHVHGQQEGAVTRDGHRRAPGSGSGVLRPAVAGVCLLAPAVGLLWVPWYARGEPELVGIPFFYWYQFAWVPATSVLLRVAYLLLRREGPGRSRRPVG</sequence>
<dbReference type="EMBL" id="BAAAPF010000147">
    <property type="protein sequence ID" value="GAA2132773.1"/>
    <property type="molecule type" value="Genomic_DNA"/>
</dbReference>
<evidence type="ECO:0000256" key="1">
    <source>
        <dbReference type="SAM" id="MobiDB-lite"/>
    </source>
</evidence>
<dbReference type="InterPro" id="IPR021741">
    <property type="entry name" value="DUF3311"/>
</dbReference>
<comment type="caution">
    <text evidence="3">The sequence shown here is derived from an EMBL/GenBank/DDBJ whole genome shotgun (WGS) entry which is preliminary data.</text>
</comment>
<feature type="transmembrane region" description="Helical" evidence="2">
    <location>
        <begin position="50"/>
        <end position="74"/>
    </location>
</feature>
<keyword evidence="2" id="KW-1133">Transmembrane helix</keyword>
<dbReference type="Pfam" id="PF11755">
    <property type="entry name" value="DUF3311"/>
    <property type="match status" value="1"/>
</dbReference>
<feature type="compositionally biased region" description="Basic and acidic residues" evidence="1">
    <location>
        <begin position="8"/>
        <end position="29"/>
    </location>
</feature>
<gene>
    <name evidence="3" type="ORF">GCM10009802_41170</name>
</gene>
<organism evidence="3 4">
    <name type="scientific">Streptomyces synnematoformans</name>
    <dbReference type="NCBI Taxonomy" id="415721"/>
    <lineage>
        <taxon>Bacteria</taxon>
        <taxon>Bacillati</taxon>
        <taxon>Actinomycetota</taxon>
        <taxon>Actinomycetes</taxon>
        <taxon>Kitasatosporales</taxon>
        <taxon>Streptomycetaceae</taxon>
        <taxon>Streptomyces</taxon>
    </lineage>
</organism>
<dbReference type="Proteomes" id="UP001500443">
    <property type="component" value="Unassembled WGS sequence"/>
</dbReference>
<evidence type="ECO:0008006" key="5">
    <source>
        <dbReference type="Google" id="ProtNLM"/>
    </source>
</evidence>
<protein>
    <recommendedName>
        <fullName evidence="5">DUF3311 domain-containing protein</fullName>
    </recommendedName>
</protein>
<feature type="region of interest" description="Disordered" evidence="1">
    <location>
        <begin position="1"/>
        <end position="49"/>
    </location>
</feature>
<keyword evidence="2" id="KW-0472">Membrane</keyword>
<proteinExistence type="predicted"/>
<accession>A0ABN2YV47</accession>
<name>A0ABN2YV47_9ACTN</name>